<dbReference type="AlphaFoldDB" id="X1LQV2"/>
<gene>
    <name evidence="1" type="ORF">S03H2_72010</name>
</gene>
<protein>
    <submittedName>
        <fullName evidence="1">Uncharacterized protein</fullName>
    </submittedName>
</protein>
<reference evidence="1" key="1">
    <citation type="journal article" date="2014" name="Front. Microbiol.">
        <title>High frequency of phylogenetically diverse reductive dehalogenase-homologous genes in deep subseafloor sedimentary metagenomes.</title>
        <authorList>
            <person name="Kawai M."/>
            <person name="Futagami T."/>
            <person name="Toyoda A."/>
            <person name="Takaki Y."/>
            <person name="Nishi S."/>
            <person name="Hori S."/>
            <person name="Arai W."/>
            <person name="Tsubouchi T."/>
            <person name="Morono Y."/>
            <person name="Uchiyama I."/>
            <person name="Ito T."/>
            <person name="Fujiyama A."/>
            <person name="Inagaki F."/>
            <person name="Takami H."/>
        </authorList>
    </citation>
    <scope>NUCLEOTIDE SEQUENCE</scope>
    <source>
        <strain evidence="1">Expedition CK06-06</strain>
    </source>
</reference>
<evidence type="ECO:0000313" key="1">
    <source>
        <dbReference type="EMBL" id="GAH96503.1"/>
    </source>
</evidence>
<accession>X1LQV2</accession>
<feature type="non-terminal residue" evidence="1">
    <location>
        <position position="47"/>
    </location>
</feature>
<sequence length="47" mass="5648">MPNINGYRRIIQNQVPIYIKSEQPDWFIPTPQADRFLCLYKQSYTLS</sequence>
<proteinExistence type="predicted"/>
<comment type="caution">
    <text evidence="1">The sequence shown here is derived from an EMBL/GenBank/DDBJ whole genome shotgun (WGS) entry which is preliminary data.</text>
</comment>
<dbReference type="EMBL" id="BARU01048457">
    <property type="protein sequence ID" value="GAH96503.1"/>
    <property type="molecule type" value="Genomic_DNA"/>
</dbReference>
<name>X1LQV2_9ZZZZ</name>
<organism evidence="1">
    <name type="scientific">marine sediment metagenome</name>
    <dbReference type="NCBI Taxonomy" id="412755"/>
    <lineage>
        <taxon>unclassified sequences</taxon>
        <taxon>metagenomes</taxon>
        <taxon>ecological metagenomes</taxon>
    </lineage>
</organism>